<dbReference type="Pfam" id="PF01040">
    <property type="entry name" value="UbiA"/>
    <property type="match status" value="1"/>
</dbReference>
<dbReference type="PANTHER" id="PTHR43448">
    <property type="entry name" value="PROTOHEME IX FARNESYLTRANSFERASE, MITOCHONDRIAL"/>
    <property type="match status" value="1"/>
</dbReference>
<dbReference type="KEGG" id="thel:IG193_02545"/>
<dbReference type="PANTHER" id="PTHR43448:SF2">
    <property type="entry name" value="PROTOHEME IX FARNESYLTRANSFERASE, MITOCHONDRIAL"/>
    <property type="match status" value="1"/>
</dbReference>
<feature type="transmembrane region" description="Helical" evidence="11">
    <location>
        <begin position="88"/>
        <end position="105"/>
    </location>
</feature>
<keyword evidence="11" id="KW-1003">Cell membrane</keyword>
<keyword evidence="9 11" id="KW-0472">Membrane</keyword>
<evidence type="ECO:0000256" key="11">
    <source>
        <dbReference type="HAMAP-Rule" id="MF_00154"/>
    </source>
</evidence>
<dbReference type="InterPro" id="IPR044878">
    <property type="entry name" value="UbiA_sf"/>
</dbReference>
<feature type="transmembrane region" description="Helical" evidence="11">
    <location>
        <begin position="111"/>
        <end position="128"/>
    </location>
</feature>
<evidence type="ECO:0000256" key="7">
    <source>
        <dbReference type="ARBA" id="ARBA00022989"/>
    </source>
</evidence>
<feature type="transmembrane region" description="Helical" evidence="11">
    <location>
        <begin position="161"/>
        <end position="186"/>
    </location>
</feature>
<keyword evidence="13" id="KW-1185">Reference proteome</keyword>
<feature type="transmembrane region" description="Helical" evidence="11">
    <location>
        <begin position="135"/>
        <end position="155"/>
    </location>
</feature>
<sequence>MREAFRLAADFFKIKQSLLLLWTGVFAFLVGANMRVDAVAFAFTVLSIFLTVIGTTGFNMVLDADIDSKMFRTRNRPIPSGRLDKKRGSLLSLAVLVPGLLLALMVNAWVFVAGVLGFLIDILLYTYLLKRRSPFSTVFGGFAGGMPALGGWAGATGSPGIPGILLLLLVAIWSNVHIWTLATYYVEDYKRAGVPMLPVVKGERAGVLGSLVALLLVAAVTTGIWAVGVLSLVGLVVSLAVLALPVSYLVKALRSGEYGKWSYKAFKTVNMFMGAVFLLMVLK</sequence>
<evidence type="ECO:0000256" key="3">
    <source>
        <dbReference type="ARBA" id="ARBA00004919"/>
    </source>
</evidence>
<evidence type="ECO:0000256" key="5">
    <source>
        <dbReference type="ARBA" id="ARBA00022679"/>
    </source>
</evidence>
<dbReference type="InterPro" id="IPR000537">
    <property type="entry name" value="UbiA_prenyltransferase"/>
</dbReference>
<dbReference type="GO" id="GO:0048034">
    <property type="term" value="P:heme O biosynthetic process"/>
    <property type="evidence" value="ECO:0007669"/>
    <property type="project" value="UniProtKB-UniRule"/>
</dbReference>
<evidence type="ECO:0000256" key="1">
    <source>
        <dbReference type="ARBA" id="ARBA00004019"/>
    </source>
</evidence>
<dbReference type="GeneID" id="59148739"/>
<dbReference type="RefSeq" id="WP_192819332.1">
    <property type="nucleotide sequence ID" value="NZ_CP062310.1"/>
</dbReference>
<dbReference type="InParanoid" id="A0A7L9FHT5"/>
<comment type="similarity">
    <text evidence="11">Belongs to the UbiA prenyltransferase family. Protoheme IX farnesyltransferase subfamily.</text>
</comment>
<dbReference type="CDD" id="cd13957">
    <property type="entry name" value="PT_UbiA_Cox10"/>
    <property type="match status" value="1"/>
</dbReference>
<dbReference type="EC" id="2.5.1.141" evidence="11"/>
<comment type="function">
    <text evidence="1 11">Converts heme B (protoheme IX) to heme O by substitution of the vinyl group on carbon 2 of heme B porphyrin ring with a hydroxyethyl farnesyl side group.</text>
</comment>
<comment type="similarity">
    <text evidence="4">In the C-terminal section; belongs to the UbiA prenyltransferase family. Protoheme IX farnesyltransferase subfamily.</text>
</comment>
<evidence type="ECO:0000256" key="9">
    <source>
        <dbReference type="ARBA" id="ARBA00023136"/>
    </source>
</evidence>
<dbReference type="GO" id="GO:0005886">
    <property type="term" value="C:plasma membrane"/>
    <property type="evidence" value="ECO:0007669"/>
    <property type="project" value="UniProtKB-SubCell"/>
</dbReference>
<evidence type="ECO:0000256" key="2">
    <source>
        <dbReference type="ARBA" id="ARBA00004651"/>
    </source>
</evidence>
<dbReference type="Proteomes" id="UP000594121">
    <property type="component" value="Chromosome"/>
</dbReference>
<protein>
    <recommendedName>
        <fullName evidence="11">Protoheme IX farnesyltransferase</fullName>
        <ecNumber evidence="11">2.5.1.141</ecNumber>
    </recommendedName>
    <alternativeName>
        <fullName evidence="11">Heme B farnesyltransferase</fullName>
    </alternativeName>
    <alternativeName>
        <fullName evidence="11">Heme O synthase</fullName>
    </alternativeName>
</protein>
<proteinExistence type="inferred from homology"/>
<keyword evidence="8 11" id="KW-0350">Heme biosynthesis</keyword>
<evidence type="ECO:0000256" key="10">
    <source>
        <dbReference type="ARBA" id="ARBA00047690"/>
    </source>
</evidence>
<gene>
    <name evidence="11" type="primary">ctaB</name>
    <name evidence="12" type="ORF">IG193_02545</name>
</gene>
<dbReference type="InterPro" id="IPR006369">
    <property type="entry name" value="Protohaem_IX_farnesylTrfase"/>
</dbReference>
<comment type="catalytic activity">
    <reaction evidence="10 11">
        <text>heme b + (2E,6E)-farnesyl diphosphate + H2O = Fe(II)-heme o + diphosphate</text>
        <dbReference type="Rhea" id="RHEA:28070"/>
        <dbReference type="ChEBI" id="CHEBI:15377"/>
        <dbReference type="ChEBI" id="CHEBI:33019"/>
        <dbReference type="ChEBI" id="CHEBI:60344"/>
        <dbReference type="ChEBI" id="CHEBI:60530"/>
        <dbReference type="ChEBI" id="CHEBI:175763"/>
        <dbReference type="EC" id="2.5.1.141"/>
    </reaction>
</comment>
<keyword evidence="5 11" id="KW-0808">Transferase</keyword>
<evidence type="ECO:0000256" key="6">
    <source>
        <dbReference type="ARBA" id="ARBA00022692"/>
    </source>
</evidence>
<keyword evidence="7 11" id="KW-1133">Transmembrane helix</keyword>
<reference evidence="12 13" key="1">
    <citation type="submission" date="2020-10" db="EMBL/GenBank/DDBJ databases">
        <title>Thermofilum lucidum 3507LT sp. nov. a novel member of Thermofilaceae family isolated from Chile hot spring, and proposal of description order Thermofilales.</title>
        <authorList>
            <person name="Zayulina K.S."/>
            <person name="Elcheninov A.G."/>
            <person name="Toshchakov S.V."/>
            <person name="Kublanov I.V."/>
        </authorList>
    </citation>
    <scope>NUCLEOTIDE SEQUENCE [LARGE SCALE GENOMIC DNA]</scope>
    <source>
        <strain evidence="12 13">3507LT</strain>
    </source>
</reference>
<evidence type="ECO:0000313" key="12">
    <source>
        <dbReference type="EMBL" id="QOJ79360.1"/>
    </source>
</evidence>
<dbReference type="AlphaFoldDB" id="A0A7L9FHT5"/>
<dbReference type="EMBL" id="CP062310">
    <property type="protein sequence ID" value="QOJ79360.1"/>
    <property type="molecule type" value="Genomic_DNA"/>
</dbReference>
<feature type="transmembrane region" description="Helical" evidence="11">
    <location>
        <begin position="12"/>
        <end position="32"/>
    </location>
</feature>
<comment type="subcellular location">
    <subcellularLocation>
        <location evidence="2 11">Cell membrane</location>
        <topology evidence="2 11">Multi-pass membrane protein</topology>
    </subcellularLocation>
</comment>
<dbReference type="UniPathway" id="UPA00834">
    <property type="reaction ID" value="UER00712"/>
</dbReference>
<keyword evidence="6 11" id="KW-0812">Transmembrane</keyword>
<dbReference type="FunCoup" id="A0A7L9FHT5">
    <property type="interactions" value="137"/>
</dbReference>
<feature type="transmembrane region" description="Helical" evidence="11">
    <location>
        <begin position="38"/>
        <end position="62"/>
    </location>
</feature>
<evidence type="ECO:0000256" key="4">
    <source>
        <dbReference type="ARBA" id="ARBA00010223"/>
    </source>
</evidence>
<name>A0A7L9FHT5_9CREN</name>
<feature type="transmembrane region" description="Helical" evidence="11">
    <location>
        <begin position="207"/>
        <end position="226"/>
    </location>
</feature>
<evidence type="ECO:0000313" key="13">
    <source>
        <dbReference type="Proteomes" id="UP000594121"/>
    </source>
</evidence>
<dbReference type="InterPro" id="IPR030470">
    <property type="entry name" value="UbiA_prenylTrfase_CS"/>
</dbReference>
<accession>A0A7L9FHT5</accession>
<feature type="transmembrane region" description="Helical" evidence="11">
    <location>
        <begin position="265"/>
        <end position="282"/>
    </location>
</feature>
<comment type="pathway">
    <text evidence="3 11">Porphyrin-containing compound metabolism; heme O biosynthesis; heme O from protoheme: step 1/1.</text>
</comment>
<evidence type="ECO:0000256" key="8">
    <source>
        <dbReference type="ARBA" id="ARBA00023133"/>
    </source>
</evidence>
<dbReference type="HAMAP" id="MF_00154">
    <property type="entry name" value="CyoE_CtaB"/>
    <property type="match status" value="1"/>
</dbReference>
<organism evidence="12 13">
    <name type="scientific">Infirmifilum lucidum</name>
    <dbReference type="NCBI Taxonomy" id="2776706"/>
    <lineage>
        <taxon>Archaea</taxon>
        <taxon>Thermoproteota</taxon>
        <taxon>Thermoprotei</taxon>
        <taxon>Thermofilales</taxon>
        <taxon>Thermofilaceae</taxon>
        <taxon>Infirmifilum</taxon>
    </lineage>
</organism>
<dbReference type="Gene3D" id="1.10.357.140">
    <property type="entry name" value="UbiA prenyltransferase"/>
    <property type="match status" value="1"/>
</dbReference>
<dbReference type="GO" id="GO:0008495">
    <property type="term" value="F:protoheme IX farnesyltransferase activity"/>
    <property type="evidence" value="ECO:0007669"/>
    <property type="project" value="UniProtKB-UniRule"/>
</dbReference>
<comment type="miscellaneous">
    <text evidence="11">Carbon 2 of the heme B porphyrin ring is defined according to the Fischer nomenclature.</text>
</comment>
<dbReference type="PROSITE" id="PS00943">
    <property type="entry name" value="UBIA"/>
    <property type="match status" value="1"/>
</dbReference>
<feature type="transmembrane region" description="Helical" evidence="11">
    <location>
        <begin position="232"/>
        <end position="253"/>
    </location>
</feature>